<gene>
    <name evidence="2" type="ORF">HNQ57_003373</name>
</gene>
<comment type="caution">
    <text evidence="2">The sequence shown here is derived from an EMBL/GenBank/DDBJ whole genome shotgun (WGS) entry which is preliminary data.</text>
</comment>
<accession>A0A840R9G2</accession>
<name>A0A840R9G2_9GAMM</name>
<keyword evidence="1" id="KW-0472">Membrane</keyword>
<reference evidence="2 3" key="1">
    <citation type="submission" date="2020-08" db="EMBL/GenBank/DDBJ databases">
        <title>Genomic Encyclopedia of Type Strains, Phase IV (KMG-IV): sequencing the most valuable type-strain genomes for metagenomic binning, comparative biology and taxonomic classification.</title>
        <authorList>
            <person name="Goeker M."/>
        </authorList>
    </citation>
    <scope>NUCLEOTIDE SEQUENCE [LARGE SCALE GENOMIC DNA]</scope>
    <source>
        <strain evidence="2 3">DSM 25701</strain>
    </source>
</reference>
<feature type="transmembrane region" description="Helical" evidence="1">
    <location>
        <begin position="84"/>
        <end position="102"/>
    </location>
</feature>
<keyword evidence="1" id="KW-1133">Transmembrane helix</keyword>
<organism evidence="2 3">
    <name type="scientific">Zhongshania antarctica</name>
    <dbReference type="NCBI Taxonomy" id="641702"/>
    <lineage>
        <taxon>Bacteria</taxon>
        <taxon>Pseudomonadati</taxon>
        <taxon>Pseudomonadota</taxon>
        <taxon>Gammaproteobacteria</taxon>
        <taxon>Cellvibrionales</taxon>
        <taxon>Spongiibacteraceae</taxon>
        <taxon>Zhongshania</taxon>
    </lineage>
</organism>
<sequence>MSHNQKLNALLKSVRGAKANSNTQDDAARIVTQLRALGGPIRYEDSGKLGSGLFLLGIGAYGHILGSERGYPIGPDGTSGSSVLIYNVAIALAACFILFWFFRRRKAQKFVQEVYENAALASYGLNDEPIPKLKDWDRNFHEFNRGNHSREIMYCRSAAGRGESGREAYSLFRFHWVVCEERQVTETDHNGHSTSKTETTYYHYDRYGVLVEGNFSGIQISSDAPNSKYKLQYRPASVAFNRLYKLRCVEEMQTAKFLKPSIVIALEAAVTQLKNPNLEFGLNGQMCLTWESDPFNVRTVMRSKDRAEELAEIIEDGAKMPILDVALELVALIQRHTQSNFSALNNDNTWESIQGVK</sequence>
<dbReference type="EMBL" id="JACHHW010000013">
    <property type="protein sequence ID" value="MBB5189073.1"/>
    <property type="molecule type" value="Genomic_DNA"/>
</dbReference>
<protein>
    <submittedName>
        <fullName evidence="2">Uncharacterized protein</fullName>
    </submittedName>
</protein>
<proteinExistence type="predicted"/>
<dbReference type="AlphaFoldDB" id="A0A840R9G2"/>
<feature type="transmembrane region" description="Helical" evidence="1">
    <location>
        <begin position="47"/>
        <end position="64"/>
    </location>
</feature>
<evidence type="ECO:0000256" key="1">
    <source>
        <dbReference type="SAM" id="Phobius"/>
    </source>
</evidence>
<evidence type="ECO:0000313" key="3">
    <source>
        <dbReference type="Proteomes" id="UP000536640"/>
    </source>
</evidence>
<evidence type="ECO:0000313" key="2">
    <source>
        <dbReference type="EMBL" id="MBB5189073.1"/>
    </source>
</evidence>
<keyword evidence="3" id="KW-1185">Reference proteome</keyword>
<keyword evidence="1" id="KW-0812">Transmembrane</keyword>
<dbReference type="Proteomes" id="UP000536640">
    <property type="component" value="Unassembled WGS sequence"/>
</dbReference>
<dbReference type="RefSeq" id="WP_184464868.1">
    <property type="nucleotide sequence ID" value="NZ_JACHHW010000013.1"/>
</dbReference>